<feature type="compositionally biased region" description="Basic and acidic residues" evidence="3">
    <location>
        <begin position="478"/>
        <end position="487"/>
    </location>
</feature>
<feature type="region of interest" description="Disordered" evidence="3">
    <location>
        <begin position="312"/>
        <end position="336"/>
    </location>
</feature>
<evidence type="ECO:0000256" key="1">
    <source>
        <dbReference type="ARBA" id="ARBA00022443"/>
    </source>
</evidence>
<feature type="region of interest" description="Disordered" evidence="3">
    <location>
        <begin position="274"/>
        <end position="293"/>
    </location>
</feature>
<dbReference type="Proteomes" id="UP000050424">
    <property type="component" value="Unassembled WGS sequence"/>
</dbReference>
<reference evidence="6 7" key="1">
    <citation type="submission" date="2015-09" db="EMBL/GenBank/DDBJ databases">
        <title>Draft genome of a European isolate of the apple canker pathogen Neonectria ditissima.</title>
        <authorList>
            <person name="Gomez-Cortecero A."/>
            <person name="Harrison R.J."/>
            <person name="Armitage A.D."/>
        </authorList>
    </citation>
    <scope>NUCLEOTIDE SEQUENCE [LARGE SCALE GENOMIC DNA]</scope>
    <source>
        <strain evidence="6 7">R09/05</strain>
    </source>
</reference>
<dbReference type="Pfam" id="PF14604">
    <property type="entry name" value="SH3_9"/>
    <property type="match status" value="2"/>
</dbReference>
<dbReference type="GO" id="GO:0030864">
    <property type="term" value="C:cortical actin cytoskeleton"/>
    <property type="evidence" value="ECO:0007669"/>
    <property type="project" value="TreeGrafter"/>
</dbReference>
<name>A0A0P7AQ84_9HYPO</name>
<evidence type="ECO:0000256" key="2">
    <source>
        <dbReference type="PROSITE-ProRule" id="PRU00192"/>
    </source>
</evidence>
<dbReference type="InterPro" id="IPR036028">
    <property type="entry name" value="SH3-like_dom_sf"/>
</dbReference>
<feature type="compositionally biased region" description="Pro residues" evidence="3">
    <location>
        <begin position="17"/>
        <end position="28"/>
    </location>
</feature>
<dbReference type="CDD" id="cd11281">
    <property type="entry name" value="ADF_drebrin_like"/>
    <property type="match status" value="1"/>
</dbReference>
<sequence>MAVPDSRAPGAKASLFPPVPSLSPSPLPFPPSPELRRLRVFVELLAAATRCQRHPPDPNPVNQTSPSSPALVSLQQRTTMASLNLSINGPSIKSSYNGVVNGPTPSSDSPTHAQWALFSVQAPLLNAFQDSGAKESILKVQGTGDGELADLIEDFSEGRIQFAFVKVKDPNSGLPKSILIAWCGGGVPERTKGYFTSHLAAVSKVLHGYHVQVTARSDSDLEVDSIMQKVADASGAKYSAGSSAPRATAPPPVKSKPVFTPTTSSRGANPLVAARSRKEEGVDGDGWGADAPPITRSQLEKVESAYKPTKVNLADLTNQPSATTSSSGGGYQDDVVKGGYQPVGKIDIAAIRAQAQKKEDDRPSIVKGAYEPVGKVDIAAIRAKAQKPAAETPEEEPRPVADRMAAFSQPAQSERLTSLPKPKVANKFGAAASFSGTKAPTPGALGLGSPATPAAPPVGAASRTFADKGGKTPAQLWAEKKAKERGTDVANTAPTPSAPSAAPVTAQKSGGEWKSGYTGKSWAAVQTPGYGHGATKDVSAHNTGEAEHEAEEAPSSPSGGVSAIRDRFKDTPPIGSAPPPAAHRAVEDEPAPPPVPAGSRPAGAFALPGLPSRPAAVEQDNEPEDPTGYEPIAEREQSREQSPVRIAVPVSRGPDPPVATPPEERAPPPLPVSQIDVPKEQDLSDQKESSHSARAAGAAVAGVAVGAGVGAVAAHAYEQESEPEPEHEVGGAQEPSQGGYRAVVQYDYEKAEDNEIELLEGDYVTNIEMLDEDWWMGTNSRGESGLFPSNYVEIVEDGEPEAEAEAPPPPPPPAADPTPEPQAHAPVSEPADAAGPTATALYDYEAAEDNELSFPEDAKVTGLEFPDDDWWFGHYGGHAGLFPANYVQLDS</sequence>
<feature type="domain" description="SH3" evidence="4">
    <location>
        <begin position="737"/>
        <end position="797"/>
    </location>
</feature>
<feature type="region of interest" description="Disordered" evidence="3">
    <location>
        <begin position="1"/>
        <end position="28"/>
    </location>
</feature>
<dbReference type="Pfam" id="PF00241">
    <property type="entry name" value="Cofilin_ADF"/>
    <property type="match status" value="1"/>
</dbReference>
<evidence type="ECO:0000313" key="7">
    <source>
        <dbReference type="Proteomes" id="UP000050424"/>
    </source>
</evidence>
<dbReference type="GO" id="GO:0030427">
    <property type="term" value="C:site of polarized growth"/>
    <property type="evidence" value="ECO:0007669"/>
    <property type="project" value="TreeGrafter"/>
</dbReference>
<dbReference type="InterPro" id="IPR035718">
    <property type="entry name" value="Abp1_fungi_SH3_C2"/>
</dbReference>
<feature type="compositionally biased region" description="Polar residues" evidence="3">
    <location>
        <begin position="315"/>
        <end position="326"/>
    </location>
</feature>
<dbReference type="Gene3D" id="2.30.30.40">
    <property type="entry name" value="SH3 Domains"/>
    <property type="match status" value="2"/>
</dbReference>
<dbReference type="SUPFAM" id="SSF50044">
    <property type="entry name" value="SH3-domain"/>
    <property type="match status" value="2"/>
</dbReference>
<gene>
    <name evidence="6" type="ORF">AK830_g6548</name>
</gene>
<feature type="compositionally biased region" description="Low complexity" evidence="3">
    <location>
        <begin position="489"/>
        <end position="506"/>
    </location>
</feature>
<dbReference type="EMBL" id="LKCW01000093">
    <property type="protein sequence ID" value="KPM39973.1"/>
    <property type="molecule type" value="Genomic_DNA"/>
</dbReference>
<dbReference type="CDD" id="cd11962">
    <property type="entry name" value="SH3_Abp1_fungi_C1"/>
    <property type="match status" value="1"/>
</dbReference>
<dbReference type="InterPro" id="IPR029006">
    <property type="entry name" value="ADF-H/Gelsolin-like_dom_sf"/>
</dbReference>
<organism evidence="6 7">
    <name type="scientific">Neonectria ditissima</name>
    <dbReference type="NCBI Taxonomy" id="78410"/>
    <lineage>
        <taxon>Eukaryota</taxon>
        <taxon>Fungi</taxon>
        <taxon>Dikarya</taxon>
        <taxon>Ascomycota</taxon>
        <taxon>Pezizomycotina</taxon>
        <taxon>Sordariomycetes</taxon>
        <taxon>Hypocreomycetidae</taxon>
        <taxon>Hypocreales</taxon>
        <taxon>Nectriaceae</taxon>
        <taxon>Neonectria</taxon>
    </lineage>
</organism>
<feature type="compositionally biased region" description="Pro residues" evidence="3">
    <location>
        <begin position="806"/>
        <end position="820"/>
    </location>
</feature>
<dbReference type="InterPro" id="IPR002108">
    <property type="entry name" value="ADF-H"/>
</dbReference>
<dbReference type="FunFam" id="2.30.30.40:FF:000242">
    <property type="entry name" value="Actin binding protein"/>
    <property type="match status" value="1"/>
</dbReference>
<dbReference type="SUPFAM" id="SSF55753">
    <property type="entry name" value="Actin depolymerizing proteins"/>
    <property type="match status" value="1"/>
</dbReference>
<evidence type="ECO:0000256" key="3">
    <source>
        <dbReference type="SAM" id="MobiDB-lite"/>
    </source>
</evidence>
<dbReference type="InterPro" id="IPR035719">
    <property type="entry name" value="Abp1_fungi_SH3_C1"/>
</dbReference>
<dbReference type="PROSITE" id="PS50002">
    <property type="entry name" value="SH3"/>
    <property type="match status" value="2"/>
</dbReference>
<dbReference type="PRINTS" id="PR00499">
    <property type="entry name" value="P67PHOX"/>
</dbReference>
<feature type="domain" description="ADF-H" evidence="5">
    <location>
        <begin position="84"/>
        <end position="231"/>
    </location>
</feature>
<dbReference type="CDD" id="cd11961">
    <property type="entry name" value="SH3_Abp1_fungi_C2"/>
    <property type="match status" value="1"/>
</dbReference>
<dbReference type="SMART" id="SM00326">
    <property type="entry name" value="SH3"/>
    <property type="match status" value="2"/>
</dbReference>
<dbReference type="OrthoDB" id="5971719at2759"/>
<proteinExistence type="predicted"/>
<feature type="region of interest" description="Disordered" evidence="3">
    <location>
        <begin position="716"/>
        <end position="741"/>
    </location>
</feature>
<comment type="caution">
    <text evidence="6">The sequence shown here is derived from an EMBL/GenBank/DDBJ whole genome shotgun (WGS) entry which is preliminary data.</text>
</comment>
<dbReference type="GO" id="GO:0005884">
    <property type="term" value="C:actin filament"/>
    <property type="evidence" value="ECO:0007669"/>
    <property type="project" value="TreeGrafter"/>
</dbReference>
<dbReference type="SMART" id="SM00102">
    <property type="entry name" value="ADF"/>
    <property type="match status" value="1"/>
</dbReference>
<keyword evidence="7" id="KW-1185">Reference proteome</keyword>
<accession>A0A0P7AQ84</accession>
<dbReference type="Gene3D" id="3.40.20.10">
    <property type="entry name" value="Severin"/>
    <property type="match status" value="1"/>
</dbReference>
<feature type="region of interest" description="Disordered" evidence="3">
    <location>
        <begin position="798"/>
        <end position="839"/>
    </location>
</feature>
<dbReference type="AlphaFoldDB" id="A0A0P7AQ84"/>
<evidence type="ECO:0008006" key="8">
    <source>
        <dbReference type="Google" id="ProtNLM"/>
    </source>
</evidence>
<keyword evidence="1 2" id="KW-0728">SH3 domain</keyword>
<dbReference type="InterPro" id="IPR001452">
    <property type="entry name" value="SH3_domain"/>
</dbReference>
<dbReference type="GO" id="GO:0051015">
    <property type="term" value="F:actin filament binding"/>
    <property type="evidence" value="ECO:0007669"/>
    <property type="project" value="TreeGrafter"/>
</dbReference>
<dbReference type="PANTHER" id="PTHR10829:SF25">
    <property type="entry name" value="DREBRIN-LIKE PROTEIN"/>
    <property type="match status" value="1"/>
</dbReference>
<feature type="compositionally biased region" description="Basic and acidic residues" evidence="3">
    <location>
        <begin position="534"/>
        <end position="547"/>
    </location>
</feature>
<dbReference type="FunFam" id="3.40.20.10:FF:000045">
    <property type="entry name" value="Actin binding protein, putative"/>
    <property type="match status" value="1"/>
</dbReference>
<dbReference type="STRING" id="78410.A0A0P7AQ84"/>
<protein>
    <recommendedName>
        <fullName evidence="8">Drebrin-like protein</fullName>
    </recommendedName>
</protein>
<feature type="compositionally biased region" description="Basic and acidic residues" evidence="3">
    <location>
        <begin position="677"/>
        <end position="691"/>
    </location>
</feature>
<dbReference type="FunFam" id="2.30.30.40:FF:000273">
    <property type="entry name" value="Actin binding protein"/>
    <property type="match status" value="1"/>
</dbReference>
<evidence type="ECO:0000313" key="6">
    <source>
        <dbReference type="EMBL" id="KPM39973.1"/>
    </source>
</evidence>
<feature type="region of interest" description="Disordered" evidence="3">
    <location>
        <begin position="384"/>
        <end position="699"/>
    </location>
</feature>
<dbReference type="PANTHER" id="PTHR10829">
    <property type="entry name" value="CORTACTIN AND DREBRIN"/>
    <property type="match status" value="1"/>
</dbReference>
<feature type="region of interest" description="Disordered" evidence="3">
    <location>
        <begin position="237"/>
        <end position="268"/>
    </location>
</feature>
<dbReference type="PRINTS" id="PR00452">
    <property type="entry name" value="SH3DOMAIN"/>
</dbReference>
<feature type="domain" description="SH3" evidence="4">
    <location>
        <begin position="833"/>
        <end position="891"/>
    </location>
</feature>
<dbReference type="GO" id="GO:0030833">
    <property type="term" value="P:regulation of actin filament polymerization"/>
    <property type="evidence" value="ECO:0007669"/>
    <property type="project" value="TreeGrafter"/>
</dbReference>
<dbReference type="PROSITE" id="PS51263">
    <property type="entry name" value="ADF_H"/>
    <property type="match status" value="1"/>
</dbReference>
<evidence type="ECO:0000259" key="4">
    <source>
        <dbReference type="PROSITE" id="PS50002"/>
    </source>
</evidence>
<evidence type="ECO:0000259" key="5">
    <source>
        <dbReference type="PROSITE" id="PS51263"/>
    </source>
</evidence>